<dbReference type="Pfam" id="PF00563">
    <property type="entry name" value="EAL"/>
    <property type="match status" value="1"/>
</dbReference>
<dbReference type="OrthoDB" id="9787514at2"/>
<dbReference type="InterPro" id="IPR035919">
    <property type="entry name" value="EAL_sf"/>
</dbReference>
<feature type="transmembrane region" description="Helical" evidence="3">
    <location>
        <begin position="12"/>
        <end position="33"/>
    </location>
</feature>
<sequence>MNKIGFSIKWKAVTFLSAILVFICTGIVVLYTFTLLNQAEERAANQSHQDDLAIAELLSDSHLQLQQIAVLIPNMSNIDQALNKNDKVSLESALQEHWQNLSLNLDLHYLHLFDKTGNDQGGYHTTYQIGDQVINLITEQVILSATDEQPVNFLICEIQCTLFVIEPFILNNGSRGVIAIGQSISSLATRFKLLTGRNLAILKAGKDIDNDRNLTDWGMSIWALNQFETLNPLIKKSMALLPEPNSTLLTTSSGTPYRIQKITQLHQNILGNPPVLLSLTNITNEKKDLSAAITNGIASGLGGLIFSELMLLLLIWRPTQRLHRLAAALPMLSEHKFDAVRRTINISKKSILTDELDLVEYKVLQLSDEFEVLQQEVQQHADQLEQQMSKQVEARQFMAKLLDTAPLIIVTQSSNGQVHTMNHWGRKMTSWLHRKPTLSQTDSFISLHRENSLPDDHIEKVQLLCRKELTIYQHEAQLHDRYGSLRYITWMHSLIEEQSGEQSILSIGMDLTDRMEAEQKLSWLASHDTLTGLHNRRDFQNHLNQALNNGRNGALLFIDVDRFKSINDTAGHGVGDQVLRKIARILQKNTRGTDFVARLGGDEFTILLPRVSKAEATKVMENMSERLNTEVSLSNGGRQHFSCSIGCAMYPQHGSKDEELLASADMAMYNAKQNGQGRWHLYDSTEAIIHRIKSDVSWQDKIRLAFNDDLFRLWFQPIINIDNHQICHYEVLLRLQMPDGEIIPPGDFIPVAERTGLIWDIDKWVLTQSMMHLAQHNQRHKDQQITLAVNISAPSIQSPDFISLFLSLCATYKIRPQQLIIEITETAFLEDFESAQKILRQLAKHGCKIALDDFGVGFSSFSYLKQMPLTYVKLDGSYIREIVNSPQEQTFVRCLTEMVKGFDMLTIGEFVETPQIMQTLQELGVRYAQGYLIGKPGPATEDQATITARLQNRKNSIENES</sequence>
<dbReference type="InterPro" id="IPR035965">
    <property type="entry name" value="PAS-like_dom_sf"/>
</dbReference>
<dbReference type="Proteomes" id="UP000267535">
    <property type="component" value="Unassembled WGS sequence"/>
</dbReference>
<dbReference type="InterPro" id="IPR001633">
    <property type="entry name" value="EAL_dom"/>
</dbReference>
<evidence type="ECO:0000259" key="4">
    <source>
        <dbReference type="PROSITE" id="PS50113"/>
    </source>
</evidence>
<dbReference type="InterPro" id="IPR000700">
    <property type="entry name" value="PAS-assoc_C"/>
</dbReference>
<keyword evidence="8" id="KW-1185">Reference proteome</keyword>
<evidence type="ECO:0000256" key="1">
    <source>
        <dbReference type="ARBA" id="ARBA00001946"/>
    </source>
</evidence>
<comment type="caution">
    <text evidence="7">The sequence shown here is derived from an EMBL/GenBank/DDBJ whole genome shotgun (WGS) entry which is preliminary data.</text>
</comment>
<evidence type="ECO:0000313" key="8">
    <source>
        <dbReference type="Proteomes" id="UP000267535"/>
    </source>
</evidence>
<keyword evidence="3" id="KW-0812">Transmembrane</keyword>
<dbReference type="PROSITE" id="PS50883">
    <property type="entry name" value="EAL"/>
    <property type="match status" value="1"/>
</dbReference>
<keyword evidence="2" id="KW-0175">Coiled coil</keyword>
<keyword evidence="3" id="KW-1133">Transmembrane helix</keyword>
<dbReference type="EMBL" id="RQXV01000002">
    <property type="protein sequence ID" value="RRD00482.1"/>
    <property type="molecule type" value="Genomic_DNA"/>
</dbReference>
<dbReference type="CDD" id="cd01949">
    <property type="entry name" value="GGDEF"/>
    <property type="match status" value="1"/>
</dbReference>
<dbReference type="PANTHER" id="PTHR33121:SF23">
    <property type="entry name" value="CYCLIC DI-GMP PHOSPHODIESTERASE PDEB"/>
    <property type="match status" value="1"/>
</dbReference>
<keyword evidence="3" id="KW-0472">Membrane</keyword>
<dbReference type="AlphaFoldDB" id="A0A3P1STF5"/>
<feature type="domain" description="GGDEF" evidence="6">
    <location>
        <begin position="551"/>
        <end position="684"/>
    </location>
</feature>
<dbReference type="SMART" id="SM00267">
    <property type="entry name" value="GGDEF"/>
    <property type="match status" value="1"/>
</dbReference>
<dbReference type="InterPro" id="IPR029150">
    <property type="entry name" value="dCache_3"/>
</dbReference>
<dbReference type="SUPFAM" id="SSF55073">
    <property type="entry name" value="Nucleotide cyclase"/>
    <property type="match status" value="1"/>
</dbReference>
<dbReference type="PROSITE" id="PS50113">
    <property type="entry name" value="PAC"/>
    <property type="match status" value="1"/>
</dbReference>
<dbReference type="SUPFAM" id="SSF55785">
    <property type="entry name" value="PYP-like sensor domain (PAS domain)"/>
    <property type="match status" value="1"/>
</dbReference>
<dbReference type="PROSITE" id="PS50887">
    <property type="entry name" value="GGDEF"/>
    <property type="match status" value="1"/>
</dbReference>
<dbReference type="GO" id="GO:0071111">
    <property type="term" value="F:cyclic-guanylate-specific phosphodiesterase activity"/>
    <property type="evidence" value="ECO:0007669"/>
    <property type="project" value="InterPro"/>
</dbReference>
<feature type="domain" description="PAC" evidence="4">
    <location>
        <begin position="472"/>
        <end position="523"/>
    </location>
</feature>
<name>A0A3P1STF5_9GAMM</name>
<evidence type="ECO:0000256" key="2">
    <source>
        <dbReference type="SAM" id="Coils"/>
    </source>
</evidence>
<comment type="cofactor">
    <cofactor evidence="1">
        <name>Mg(2+)</name>
        <dbReference type="ChEBI" id="CHEBI:18420"/>
    </cofactor>
</comment>
<dbReference type="Gene3D" id="3.30.450.20">
    <property type="entry name" value="PAS domain"/>
    <property type="match status" value="1"/>
</dbReference>
<dbReference type="Gene3D" id="3.30.70.270">
    <property type="match status" value="1"/>
</dbReference>
<organism evidence="7 8">
    <name type="scientific">Amphritea balenae</name>
    <dbReference type="NCBI Taxonomy" id="452629"/>
    <lineage>
        <taxon>Bacteria</taxon>
        <taxon>Pseudomonadati</taxon>
        <taxon>Pseudomonadota</taxon>
        <taxon>Gammaproteobacteria</taxon>
        <taxon>Oceanospirillales</taxon>
        <taxon>Oceanospirillaceae</taxon>
        <taxon>Amphritea</taxon>
    </lineage>
</organism>
<protein>
    <submittedName>
        <fullName evidence="7">EAL domain-containing protein</fullName>
    </submittedName>
</protein>
<dbReference type="InterPro" id="IPR050706">
    <property type="entry name" value="Cyclic-di-GMP_PDE-like"/>
</dbReference>
<dbReference type="NCBIfam" id="TIGR00254">
    <property type="entry name" value="GGDEF"/>
    <property type="match status" value="1"/>
</dbReference>
<dbReference type="InterPro" id="IPR029787">
    <property type="entry name" value="Nucleotide_cyclase"/>
</dbReference>
<dbReference type="Gene3D" id="3.20.20.450">
    <property type="entry name" value="EAL domain"/>
    <property type="match status" value="1"/>
</dbReference>
<proteinExistence type="predicted"/>
<dbReference type="NCBIfam" id="TIGR00229">
    <property type="entry name" value="sensory_box"/>
    <property type="match status" value="1"/>
</dbReference>
<dbReference type="SMART" id="SM00052">
    <property type="entry name" value="EAL"/>
    <property type="match status" value="1"/>
</dbReference>
<dbReference type="RefSeq" id="WP_124925063.1">
    <property type="nucleotide sequence ID" value="NZ_BMOH01000003.1"/>
</dbReference>
<dbReference type="Pfam" id="PF00990">
    <property type="entry name" value="GGDEF"/>
    <property type="match status" value="1"/>
</dbReference>
<reference evidence="7 8" key="1">
    <citation type="submission" date="2018-11" db="EMBL/GenBank/DDBJ databases">
        <title>The draft genome sequence of Amphritea balenae JAMM 1525T.</title>
        <authorList>
            <person name="Fang Z."/>
            <person name="Zhang Y."/>
            <person name="Han X."/>
        </authorList>
    </citation>
    <scope>NUCLEOTIDE SEQUENCE [LARGE SCALE GENOMIC DNA]</scope>
    <source>
        <strain evidence="7 8">JAMM 1525</strain>
    </source>
</reference>
<evidence type="ECO:0000256" key="3">
    <source>
        <dbReference type="SAM" id="Phobius"/>
    </source>
</evidence>
<dbReference type="CDD" id="cd01948">
    <property type="entry name" value="EAL"/>
    <property type="match status" value="1"/>
</dbReference>
<accession>A0A3P1STF5</accession>
<dbReference type="Pfam" id="PF14827">
    <property type="entry name" value="dCache_3"/>
    <property type="match status" value="1"/>
</dbReference>
<dbReference type="InterPro" id="IPR000014">
    <property type="entry name" value="PAS"/>
</dbReference>
<evidence type="ECO:0000313" key="7">
    <source>
        <dbReference type="EMBL" id="RRD00482.1"/>
    </source>
</evidence>
<feature type="domain" description="EAL" evidence="5">
    <location>
        <begin position="695"/>
        <end position="950"/>
    </location>
</feature>
<dbReference type="PANTHER" id="PTHR33121">
    <property type="entry name" value="CYCLIC DI-GMP PHOSPHODIESTERASE PDEF"/>
    <property type="match status" value="1"/>
</dbReference>
<dbReference type="InterPro" id="IPR043128">
    <property type="entry name" value="Rev_trsase/Diguanyl_cyclase"/>
</dbReference>
<feature type="coiled-coil region" evidence="2">
    <location>
        <begin position="363"/>
        <end position="394"/>
    </location>
</feature>
<evidence type="ECO:0000259" key="6">
    <source>
        <dbReference type="PROSITE" id="PS50887"/>
    </source>
</evidence>
<dbReference type="FunFam" id="3.30.70.270:FF:000001">
    <property type="entry name" value="Diguanylate cyclase domain protein"/>
    <property type="match status" value="1"/>
</dbReference>
<dbReference type="SUPFAM" id="SSF141868">
    <property type="entry name" value="EAL domain-like"/>
    <property type="match status" value="1"/>
</dbReference>
<gene>
    <name evidence="7" type="ORF">EHS89_05150</name>
</gene>
<evidence type="ECO:0000259" key="5">
    <source>
        <dbReference type="PROSITE" id="PS50883"/>
    </source>
</evidence>
<dbReference type="InterPro" id="IPR000160">
    <property type="entry name" value="GGDEF_dom"/>
</dbReference>